<accession>A0A6M5UP36</accession>
<dbReference type="AlphaFoldDB" id="A0A6M5UP36"/>
<dbReference type="RefSeq" id="WP_154800635.1">
    <property type="nucleotide sequence ID" value="NZ_CP052758.1"/>
</dbReference>
<dbReference type="EMBL" id="CP052758">
    <property type="protein sequence ID" value="QJW38689.1"/>
    <property type="molecule type" value="Genomic_DNA"/>
</dbReference>
<sequence>MGAVTAPTTPVPWDEARLAAHEETLRGWLEEGVPGPWADALECAAALRSAKGTVDGRLDQLRVARPEGPHEDEEYAERLRAAWAALDGPASIYLEFKSGRRSRGYPWFGVSDGNPATLDIGPEQYAREHQDVALSSNIVSCLILPDPVVLPPGHGLIAEISTQHLEWRKAWRVLNALYEAVPAGSWVTIYGSASGPSRGPWLGPGTFGQAGEPGIRFNPLPGRRDGKVSVVTLALREIRHLLVTMPPPDERPASQPV</sequence>
<geneLocation type="plasmid" evidence="1 2">
    <name>pCPRO01</name>
</geneLocation>
<proteinExistence type="predicted"/>
<gene>
    <name evidence="1" type="ORF">FIC82_020080</name>
</gene>
<organism evidence="1 2">
    <name type="scientific">Cellulosimicrobium protaetiae</name>
    <dbReference type="NCBI Taxonomy" id="2587808"/>
    <lineage>
        <taxon>Bacteria</taxon>
        <taxon>Bacillati</taxon>
        <taxon>Actinomycetota</taxon>
        <taxon>Actinomycetes</taxon>
        <taxon>Micrococcales</taxon>
        <taxon>Promicromonosporaceae</taxon>
        <taxon>Cellulosimicrobium</taxon>
    </lineage>
</organism>
<keyword evidence="2" id="KW-1185">Reference proteome</keyword>
<evidence type="ECO:0000313" key="1">
    <source>
        <dbReference type="EMBL" id="QJW38689.1"/>
    </source>
</evidence>
<keyword evidence="1" id="KW-0614">Plasmid</keyword>
<protein>
    <submittedName>
        <fullName evidence="1">Uncharacterized protein</fullName>
    </submittedName>
</protein>
<dbReference type="KEGG" id="cprt:FIC82_020080"/>
<name>A0A6M5UP36_9MICO</name>
<dbReference type="Proteomes" id="UP000451354">
    <property type="component" value="Plasmid pCPRO01"/>
</dbReference>
<evidence type="ECO:0000313" key="2">
    <source>
        <dbReference type="Proteomes" id="UP000451354"/>
    </source>
</evidence>
<reference evidence="2" key="1">
    <citation type="journal article" date="2022" name="Int. J. Syst. Evol. Microbiol.">
        <title>Cellulosimicrobium protaetiae sp. nov., isolated from the gut of the larva of Protaetia brevitarsis seulensis.</title>
        <authorList>
            <person name="Le Han H."/>
            <person name="Nguyen T.T.H."/>
            <person name="Li Z."/>
            <person name="Shin N.R."/>
            <person name="Kim S.G."/>
        </authorList>
    </citation>
    <scope>NUCLEOTIDE SEQUENCE [LARGE SCALE GENOMIC DNA]</scope>
    <source>
        <strain evidence="2">BI34</strain>
    </source>
</reference>